<evidence type="ECO:0000256" key="10">
    <source>
        <dbReference type="PIRNR" id="PIRNR002450"/>
    </source>
</evidence>
<reference evidence="12" key="1">
    <citation type="journal article" date="2021" name="Nat. Commun.">
        <title>Genetic determinants of endophytism in the Arabidopsis root mycobiome.</title>
        <authorList>
            <person name="Mesny F."/>
            <person name="Miyauchi S."/>
            <person name="Thiergart T."/>
            <person name="Pickel B."/>
            <person name="Atanasova L."/>
            <person name="Karlsson M."/>
            <person name="Huettel B."/>
            <person name="Barry K.W."/>
            <person name="Haridas S."/>
            <person name="Chen C."/>
            <person name="Bauer D."/>
            <person name="Andreopoulos W."/>
            <person name="Pangilinan J."/>
            <person name="LaButti K."/>
            <person name="Riley R."/>
            <person name="Lipzen A."/>
            <person name="Clum A."/>
            <person name="Drula E."/>
            <person name="Henrissat B."/>
            <person name="Kohler A."/>
            <person name="Grigoriev I.V."/>
            <person name="Martin F.M."/>
            <person name="Hacquard S."/>
        </authorList>
    </citation>
    <scope>NUCLEOTIDE SEQUENCE</scope>
    <source>
        <strain evidence="12">MPI-CAGE-AT-0021</strain>
    </source>
</reference>
<evidence type="ECO:0000256" key="11">
    <source>
        <dbReference type="SAM" id="MobiDB-lite"/>
    </source>
</evidence>
<dbReference type="InterPro" id="IPR051143">
    <property type="entry name" value="TrkH_K-transport"/>
</dbReference>
<feature type="region of interest" description="Disordered" evidence="11">
    <location>
        <begin position="101"/>
        <end position="126"/>
    </location>
</feature>
<dbReference type="AlphaFoldDB" id="A0A9P9IT69"/>
<sequence length="720" mass="80457">MWRPSLNFVTLHYVYIVVMGLMGLVVLYPYGNLSAVDSYFFGVSSSTESGLNTVDLKLLKTYQQLFMYFVPMLTNLTFVNIIVVVVRLWWFQKHLTKAAPHLRQPSHRPQDGDLEVGTKPAPTTTLEDHPTLVAATGNDACKASEGDQTKSQIVASPKTSLEEQPSVVGDEKNLPELEPRITFDPSTNLHPRRDAALYIPGPRDRDQGQPLVELGDGRVSREDLRIEPVARSSTAPHPTLRRRRLDGPLLAEARSMDRVAGVASSMFILGHTDSRKERRPSLSSPRPTQAMGDFPQLSREVTVGRNSTFHNMTSDDREQLGGIEYRSLKLLLKIVISYFFGLHVFGFILLLGWIQYANPKYPDYIEECGQNKHWWAFYTAQTMTSNLGFTLTPDSMISFNDAPAPMLMMSFSALAGHTFYPIFLRLLIWTMSKLSPRRSSIQEPLSFLLNHPRRCYTLLFPSGPTWALAGILLLLNVVDIVLIIVLDLDNEAVANLPGGQRLAAAIFQSVSSRHTGTASFNLAAVNPAVQLSLLVMMYISAYPIAIAIRSSNTYEERSLGLYQPSQPDEEKSESYLLTHVRNQLSFDLWFIFVGIFAICVAESSRLMDNKDPVCPLNSLRLVLSNHDQAFAVFPILFEVVSAYGNVGLSLGYPTVSTSFCSQFSPFSKIVLCAMMLRGRHRGLPYALDRAIVLPNENAVWNDDSNALERPRSRVSAVVEN</sequence>
<name>A0A9P9IT69_9HYPO</name>
<dbReference type="OrthoDB" id="9999863at2759"/>
<evidence type="ECO:0000256" key="9">
    <source>
        <dbReference type="ARBA" id="ARBA00023136"/>
    </source>
</evidence>
<dbReference type="EMBL" id="JAGMUU010000019">
    <property type="protein sequence ID" value="KAH7131506.1"/>
    <property type="molecule type" value="Genomic_DNA"/>
</dbReference>
<evidence type="ECO:0000256" key="5">
    <source>
        <dbReference type="ARBA" id="ARBA00022692"/>
    </source>
</evidence>
<dbReference type="PANTHER" id="PTHR31064:SF5">
    <property type="entry name" value="POTASSIUM ION TRANSPORTER (EUROFUNG)"/>
    <property type="match status" value="1"/>
</dbReference>
<dbReference type="NCBIfam" id="TIGR00934">
    <property type="entry name" value="2a38euk"/>
    <property type="match status" value="1"/>
</dbReference>
<dbReference type="GO" id="GO:0030007">
    <property type="term" value="P:intracellular potassium ion homeostasis"/>
    <property type="evidence" value="ECO:0007669"/>
    <property type="project" value="UniProtKB-UniRule"/>
</dbReference>
<feature type="transmembrane region" description="Helical" evidence="10">
    <location>
        <begin position="466"/>
        <end position="486"/>
    </location>
</feature>
<keyword evidence="4 10" id="KW-0633">Potassium transport</keyword>
<feature type="transmembrane region" description="Helical" evidence="10">
    <location>
        <begin position="528"/>
        <end position="548"/>
    </location>
</feature>
<feature type="transmembrane region" description="Helical" evidence="10">
    <location>
        <begin position="330"/>
        <end position="354"/>
    </location>
</feature>
<evidence type="ECO:0000256" key="1">
    <source>
        <dbReference type="ARBA" id="ARBA00004141"/>
    </source>
</evidence>
<dbReference type="InterPro" id="IPR015958">
    <property type="entry name" value="Trk1_fungi"/>
</dbReference>
<dbReference type="InterPro" id="IPR004773">
    <property type="entry name" value="K/Na_transp_Trk1/HKT1"/>
</dbReference>
<dbReference type="Pfam" id="PF02386">
    <property type="entry name" value="TrkH"/>
    <property type="match status" value="1"/>
</dbReference>
<feature type="transmembrane region" description="Helical" evidence="10">
    <location>
        <begin position="406"/>
        <end position="428"/>
    </location>
</feature>
<keyword evidence="7 10" id="KW-1133">Transmembrane helix</keyword>
<dbReference type="GO" id="GO:0005886">
    <property type="term" value="C:plasma membrane"/>
    <property type="evidence" value="ECO:0007669"/>
    <property type="project" value="InterPro"/>
</dbReference>
<dbReference type="Proteomes" id="UP000717696">
    <property type="component" value="Unassembled WGS sequence"/>
</dbReference>
<keyword evidence="6 10" id="KW-0630">Potassium</keyword>
<feature type="transmembrane region" description="Helical" evidence="10">
    <location>
        <begin position="12"/>
        <end position="31"/>
    </location>
</feature>
<gene>
    <name evidence="12" type="ORF">B0J13DRAFT_105363</name>
</gene>
<dbReference type="PIRSF" id="PIRSF002450">
    <property type="entry name" value="K+_transpter_TRK"/>
    <property type="match status" value="1"/>
</dbReference>
<feature type="transmembrane region" description="Helical" evidence="10">
    <location>
        <begin position="65"/>
        <end position="90"/>
    </location>
</feature>
<evidence type="ECO:0000256" key="3">
    <source>
        <dbReference type="ARBA" id="ARBA00022448"/>
    </source>
</evidence>
<dbReference type="PANTHER" id="PTHR31064">
    <property type="entry name" value="POTASSIUM TRANSPORT PROTEIN DDB_G0292412-RELATED"/>
    <property type="match status" value="1"/>
</dbReference>
<evidence type="ECO:0000256" key="2">
    <source>
        <dbReference type="ARBA" id="ARBA00009137"/>
    </source>
</evidence>
<keyword evidence="9 10" id="KW-0472">Membrane</keyword>
<keyword evidence="3 10" id="KW-0813">Transport</keyword>
<dbReference type="GO" id="GO:1990573">
    <property type="term" value="P:potassium ion import across plasma membrane"/>
    <property type="evidence" value="ECO:0007669"/>
    <property type="project" value="TreeGrafter"/>
</dbReference>
<evidence type="ECO:0000313" key="13">
    <source>
        <dbReference type="Proteomes" id="UP000717696"/>
    </source>
</evidence>
<evidence type="ECO:0000256" key="4">
    <source>
        <dbReference type="ARBA" id="ARBA00022538"/>
    </source>
</evidence>
<evidence type="ECO:0000256" key="8">
    <source>
        <dbReference type="ARBA" id="ARBA00023065"/>
    </source>
</evidence>
<proteinExistence type="inferred from homology"/>
<dbReference type="GO" id="GO:0140107">
    <property type="term" value="F:high-affinity potassium ion transmembrane transporter activity"/>
    <property type="evidence" value="ECO:0007669"/>
    <property type="project" value="TreeGrafter"/>
</dbReference>
<comment type="similarity">
    <text evidence="2 10">Belongs to the TrkH potassium transport family.</text>
</comment>
<comment type="subcellular location">
    <subcellularLocation>
        <location evidence="1">Membrane</location>
        <topology evidence="1">Multi-pass membrane protein</topology>
    </subcellularLocation>
</comment>
<organism evidence="12 13">
    <name type="scientific">Dactylonectria estremocensis</name>
    <dbReference type="NCBI Taxonomy" id="1079267"/>
    <lineage>
        <taxon>Eukaryota</taxon>
        <taxon>Fungi</taxon>
        <taxon>Dikarya</taxon>
        <taxon>Ascomycota</taxon>
        <taxon>Pezizomycotina</taxon>
        <taxon>Sordariomycetes</taxon>
        <taxon>Hypocreomycetidae</taxon>
        <taxon>Hypocreales</taxon>
        <taxon>Nectriaceae</taxon>
        <taxon>Dactylonectria</taxon>
    </lineage>
</organism>
<feature type="region of interest" description="Disordered" evidence="11">
    <location>
        <begin position="141"/>
        <end position="168"/>
    </location>
</feature>
<protein>
    <recommendedName>
        <fullName evidence="10">Potassium transport protein</fullName>
    </recommendedName>
</protein>
<comment type="caution">
    <text evidence="12">The sequence shown here is derived from an EMBL/GenBank/DDBJ whole genome shotgun (WGS) entry which is preliminary data.</text>
</comment>
<accession>A0A9P9IT69</accession>
<keyword evidence="8 10" id="KW-0406">Ion transport</keyword>
<feature type="compositionally biased region" description="Polar residues" evidence="11">
    <location>
        <begin position="149"/>
        <end position="163"/>
    </location>
</feature>
<keyword evidence="13" id="KW-1185">Reference proteome</keyword>
<evidence type="ECO:0000256" key="7">
    <source>
        <dbReference type="ARBA" id="ARBA00022989"/>
    </source>
</evidence>
<keyword evidence="5 10" id="KW-0812">Transmembrane</keyword>
<evidence type="ECO:0000256" key="6">
    <source>
        <dbReference type="ARBA" id="ARBA00022958"/>
    </source>
</evidence>
<evidence type="ECO:0000313" key="12">
    <source>
        <dbReference type="EMBL" id="KAH7131506.1"/>
    </source>
</evidence>
<feature type="region of interest" description="Disordered" evidence="11">
    <location>
        <begin position="274"/>
        <end position="296"/>
    </location>
</feature>
<dbReference type="InterPro" id="IPR003445">
    <property type="entry name" value="Cat_transpt"/>
</dbReference>
<feature type="transmembrane region" description="Helical" evidence="10">
    <location>
        <begin position="588"/>
        <end position="607"/>
    </location>
</feature>